<protein>
    <submittedName>
        <fullName evidence="1">Uncharacterized protein</fullName>
    </submittedName>
</protein>
<dbReference type="Proteomes" id="UP000053989">
    <property type="component" value="Unassembled WGS sequence"/>
</dbReference>
<feature type="non-terminal residue" evidence="1">
    <location>
        <position position="1"/>
    </location>
</feature>
<sequence length="163" mass="17744">PSGLLTSENLRGREILKIFVISDNIHQGGRALQVVSPGFEGLKNSEELLVMCVIVQLRHGECARVEGNWLNLAIRTGDGQDTGDRIVQSVGFNGNRGARLIVSKDGSCCEGLLQPIKGTSTVLREVPRGIFPSKLKICEAEERLDVLHFAGFRPIANRGDLVL</sequence>
<reference evidence="1 2" key="1">
    <citation type="submission" date="2014-04" db="EMBL/GenBank/DDBJ databases">
        <authorList>
            <consortium name="DOE Joint Genome Institute"/>
            <person name="Kuo A."/>
            <person name="Kohler A."/>
            <person name="Nagy L.G."/>
            <person name="Floudas D."/>
            <person name="Copeland A."/>
            <person name="Barry K.W."/>
            <person name="Cichocki N."/>
            <person name="Veneault-Fourrey C."/>
            <person name="LaButti K."/>
            <person name="Lindquist E.A."/>
            <person name="Lipzen A."/>
            <person name="Lundell T."/>
            <person name="Morin E."/>
            <person name="Murat C."/>
            <person name="Sun H."/>
            <person name="Tunlid A."/>
            <person name="Henrissat B."/>
            <person name="Grigoriev I.V."/>
            <person name="Hibbett D.S."/>
            <person name="Martin F."/>
            <person name="Nordberg H.P."/>
            <person name="Cantor M.N."/>
            <person name="Hua S.X."/>
        </authorList>
    </citation>
    <scope>NUCLEOTIDE SEQUENCE [LARGE SCALE GENOMIC DNA]</scope>
    <source>
        <strain evidence="1 2">Foug A</strain>
    </source>
</reference>
<accession>A0A0C3EBW9</accession>
<organism evidence="1 2">
    <name type="scientific">Scleroderma citrinum Foug A</name>
    <dbReference type="NCBI Taxonomy" id="1036808"/>
    <lineage>
        <taxon>Eukaryota</taxon>
        <taxon>Fungi</taxon>
        <taxon>Dikarya</taxon>
        <taxon>Basidiomycota</taxon>
        <taxon>Agaricomycotina</taxon>
        <taxon>Agaricomycetes</taxon>
        <taxon>Agaricomycetidae</taxon>
        <taxon>Boletales</taxon>
        <taxon>Sclerodermatineae</taxon>
        <taxon>Sclerodermataceae</taxon>
        <taxon>Scleroderma</taxon>
    </lineage>
</organism>
<dbReference type="OrthoDB" id="3046524at2759"/>
<dbReference type="InParanoid" id="A0A0C3EBW9"/>
<dbReference type="HOGENOM" id="CLU_090544_0_0_1"/>
<dbReference type="AlphaFoldDB" id="A0A0C3EBW9"/>
<gene>
    <name evidence="1" type="ORF">SCLCIDRAFT_112528</name>
</gene>
<proteinExistence type="predicted"/>
<keyword evidence="2" id="KW-1185">Reference proteome</keyword>
<reference evidence="2" key="2">
    <citation type="submission" date="2015-01" db="EMBL/GenBank/DDBJ databases">
        <title>Evolutionary Origins and Diversification of the Mycorrhizal Mutualists.</title>
        <authorList>
            <consortium name="DOE Joint Genome Institute"/>
            <consortium name="Mycorrhizal Genomics Consortium"/>
            <person name="Kohler A."/>
            <person name="Kuo A."/>
            <person name="Nagy L.G."/>
            <person name="Floudas D."/>
            <person name="Copeland A."/>
            <person name="Barry K.W."/>
            <person name="Cichocki N."/>
            <person name="Veneault-Fourrey C."/>
            <person name="LaButti K."/>
            <person name="Lindquist E.A."/>
            <person name="Lipzen A."/>
            <person name="Lundell T."/>
            <person name="Morin E."/>
            <person name="Murat C."/>
            <person name="Riley R."/>
            <person name="Ohm R."/>
            <person name="Sun H."/>
            <person name="Tunlid A."/>
            <person name="Henrissat B."/>
            <person name="Grigoriev I.V."/>
            <person name="Hibbett D.S."/>
            <person name="Martin F."/>
        </authorList>
    </citation>
    <scope>NUCLEOTIDE SEQUENCE [LARGE SCALE GENOMIC DNA]</scope>
    <source>
        <strain evidence="2">Foug A</strain>
    </source>
</reference>
<evidence type="ECO:0000313" key="2">
    <source>
        <dbReference type="Proteomes" id="UP000053989"/>
    </source>
</evidence>
<dbReference type="EMBL" id="KN822022">
    <property type="protein sequence ID" value="KIM65451.1"/>
    <property type="molecule type" value="Genomic_DNA"/>
</dbReference>
<name>A0A0C3EBW9_9AGAM</name>
<evidence type="ECO:0000313" key="1">
    <source>
        <dbReference type="EMBL" id="KIM65451.1"/>
    </source>
</evidence>